<feature type="compositionally biased region" description="Polar residues" evidence="1">
    <location>
        <begin position="20"/>
        <end position="32"/>
    </location>
</feature>
<sequence>MMPVEKLPNSNEDFGGCRSGGSNFHPSSPSQKMSIGIVADSVQKAQHGSDVGAKRLEPIAKHPKPINKNSVGGISEKKGSGGPSLGKGIQFPEQERSPWISPKQKSPALKTLIHEQASTPHFDVKHELNGFPHSHIFRSFTEHASNSAKSRKQYLNAVNPETTQHAAEEVASDTIVIEDKPINRPSDALKMKLLEILGPDTFPDEDKELTENQDHTRKTGSVSGTHVNHQKTDSNDDEKNVSGTSRNNAETLFEKNTNEAAFKSGLNSDPIETDSESPNNIVKRPVTRSSTRKRAPPTALPKKAANGLSYSHQLKKKDTIVKAEGNYNRSKAQKSTSHLSNVKKMEIKGARIEPRKISFFEKPGTKSRASAYTKISTKPHDKALGQGDKTEGSEHGSPLNDTEKIIPEGRVQQTGFHQDTPPHKITSLGTGRDCHQINPPNDKEHVMPEIGIRQTGFRFKVAKKGGNSVDKIVHSKENEALHEGSGNATSEKVFEPQESLRSPTSKAATPRGSTSPQPTGKTEHIKGLHTASVMEEKTFMGVKISSFGDWQTSKPERCSSEVLTESSDDKRELEVEGSPAGNSPTSLKKSALEDCSSDSSDDNSLIGVKCNSVGQEKIMSSPEVFTESPSLFLRRGKRARCQWATRIDEFPETSPTPKDSTNDEDYAFDTPLVQDEDDGLSRAVTLLAVALKKLESKLKFATKKKSSAILHSTAEKINLKVQNVKSRIQTDIGKVTGTGRSKRKHMETVFHEQQEQLRILHESFSKALGQHLQDTISTIDGMETDQAELKGSVEKLKASHKKILLQVEEETESQLHDAHKQITNVHKVANEKLRQLKYVIAQCLK</sequence>
<keyword evidence="4" id="KW-1185">Reference proteome</keyword>
<evidence type="ECO:0000259" key="2">
    <source>
        <dbReference type="Pfam" id="PF20435"/>
    </source>
</evidence>
<dbReference type="EnsemblPlants" id="Kaladp0085s0084.1.v1.1">
    <property type="protein sequence ID" value="Kaladp0085s0084.1.v1.1"/>
    <property type="gene ID" value="Kaladp0085s0084.v1.1"/>
</dbReference>
<evidence type="ECO:0000313" key="3">
    <source>
        <dbReference type="EnsemblPlants" id="Kaladp0085s0084.2.v1.1"/>
    </source>
</evidence>
<feature type="region of interest" description="Disordered" evidence="1">
    <location>
        <begin position="368"/>
        <end position="401"/>
    </location>
</feature>
<feature type="domain" description="Meiosis-specific protein ASY3-like coiled-coil" evidence="2">
    <location>
        <begin position="17"/>
        <end position="845"/>
    </location>
</feature>
<proteinExistence type="predicted"/>
<dbReference type="AlphaFoldDB" id="A0A7N1A535"/>
<dbReference type="EnsemblPlants" id="Kaladp0085s0084.2.v1.1">
    <property type="protein sequence ID" value="Kaladp0085s0084.2.v1.1"/>
    <property type="gene ID" value="Kaladp0085s0084.v1.1"/>
</dbReference>
<feature type="region of interest" description="Disordered" evidence="1">
    <location>
        <begin position="55"/>
        <end position="105"/>
    </location>
</feature>
<evidence type="ECO:0000313" key="4">
    <source>
        <dbReference type="Proteomes" id="UP000594263"/>
    </source>
</evidence>
<dbReference type="Pfam" id="PF20435">
    <property type="entry name" value="ASY3-like"/>
    <property type="match status" value="1"/>
</dbReference>
<dbReference type="GO" id="GO:0051321">
    <property type="term" value="P:meiotic cell cycle"/>
    <property type="evidence" value="ECO:0007669"/>
    <property type="project" value="InterPro"/>
</dbReference>
<dbReference type="InterPro" id="IPR046845">
    <property type="entry name" value="ASY3-like_CC"/>
</dbReference>
<dbReference type="PANTHER" id="PTHR36027:SF1">
    <property type="entry name" value="MEIOSIS-SPECIFIC PROTEIN ASY3"/>
    <property type="match status" value="1"/>
</dbReference>
<feature type="region of interest" description="Disordered" evidence="1">
    <location>
        <begin position="477"/>
        <end position="524"/>
    </location>
</feature>
<accession>A0A7N1A535</accession>
<dbReference type="PANTHER" id="PTHR36027">
    <property type="entry name" value="MEIOSIS-SPECIFIC PROTEIN ASY3"/>
    <property type="match status" value="1"/>
</dbReference>
<feature type="compositionally biased region" description="Basic and acidic residues" evidence="1">
    <location>
        <begin position="230"/>
        <end position="240"/>
    </location>
</feature>
<feature type="compositionally biased region" description="Polar residues" evidence="1">
    <location>
        <begin position="499"/>
        <end position="520"/>
    </location>
</feature>
<protein>
    <recommendedName>
        <fullName evidence="2">Meiosis-specific protein ASY3-like coiled-coil domain-containing protein</fullName>
    </recommendedName>
</protein>
<feature type="compositionally biased region" description="Polar residues" evidence="1">
    <location>
        <begin position="327"/>
        <end position="340"/>
    </location>
</feature>
<dbReference type="Gramene" id="Kaladp0085s0084.1.v1.1">
    <property type="protein sequence ID" value="Kaladp0085s0084.1.v1.1"/>
    <property type="gene ID" value="Kaladp0085s0084.v1.1"/>
</dbReference>
<feature type="region of interest" description="Disordered" evidence="1">
    <location>
        <begin position="550"/>
        <end position="602"/>
    </location>
</feature>
<feature type="compositionally biased region" description="Polar residues" evidence="1">
    <location>
        <begin position="241"/>
        <end position="251"/>
    </location>
</feature>
<feature type="compositionally biased region" description="Basic and acidic residues" evidence="1">
    <location>
        <begin position="378"/>
        <end position="394"/>
    </location>
</feature>
<feature type="region of interest" description="Disordered" evidence="1">
    <location>
        <begin position="1"/>
        <end position="32"/>
    </location>
</feature>
<organism evidence="3 4">
    <name type="scientific">Kalanchoe fedtschenkoi</name>
    <name type="common">Lavender scallops</name>
    <name type="synonym">South American air plant</name>
    <dbReference type="NCBI Taxonomy" id="63787"/>
    <lineage>
        <taxon>Eukaryota</taxon>
        <taxon>Viridiplantae</taxon>
        <taxon>Streptophyta</taxon>
        <taxon>Embryophyta</taxon>
        <taxon>Tracheophyta</taxon>
        <taxon>Spermatophyta</taxon>
        <taxon>Magnoliopsida</taxon>
        <taxon>eudicotyledons</taxon>
        <taxon>Gunneridae</taxon>
        <taxon>Pentapetalae</taxon>
        <taxon>Saxifragales</taxon>
        <taxon>Crassulaceae</taxon>
        <taxon>Kalanchoe</taxon>
    </lineage>
</organism>
<dbReference type="Gramene" id="Kaladp0085s0084.2.v1.1">
    <property type="protein sequence ID" value="Kaladp0085s0084.2.v1.1"/>
    <property type="gene ID" value="Kaladp0085s0084.v1.1"/>
</dbReference>
<dbReference type="OMA" id="RNHEDIT"/>
<dbReference type="InterPro" id="IPR037731">
    <property type="entry name" value="ASY3-like"/>
</dbReference>
<name>A0A7N1A535_KALFE</name>
<reference evidence="3" key="1">
    <citation type="submission" date="2021-01" db="UniProtKB">
        <authorList>
            <consortium name="EnsemblPlants"/>
        </authorList>
    </citation>
    <scope>IDENTIFICATION</scope>
</reference>
<feature type="region of interest" description="Disordered" evidence="1">
    <location>
        <begin position="199"/>
        <end position="343"/>
    </location>
</feature>
<dbReference type="Proteomes" id="UP000594263">
    <property type="component" value="Unplaced"/>
</dbReference>
<evidence type="ECO:0000256" key="1">
    <source>
        <dbReference type="SAM" id="MobiDB-lite"/>
    </source>
</evidence>